<comment type="function">
    <text evidence="9">Part of the ABC transporter FtsEX involved in cellular division. Has ATPase activity.</text>
</comment>
<feature type="domain" description="ABC transporter" evidence="11">
    <location>
        <begin position="8"/>
        <end position="257"/>
    </location>
</feature>
<dbReference type="CDD" id="cd03258">
    <property type="entry name" value="ABC_MetN_methionine_transporter"/>
    <property type="match status" value="1"/>
</dbReference>
<dbReference type="InterPro" id="IPR003593">
    <property type="entry name" value="AAA+_ATPase"/>
</dbReference>
<keyword evidence="4" id="KW-0547">Nucleotide-binding</keyword>
<evidence type="ECO:0000256" key="2">
    <source>
        <dbReference type="ARBA" id="ARBA00022448"/>
    </source>
</evidence>
<gene>
    <name evidence="12" type="ORF">AH68_06660</name>
</gene>
<dbReference type="HOGENOM" id="CLU_000604_1_3_11"/>
<reference evidence="12 13" key="1">
    <citation type="journal article" date="2015" name="Genome Announc.">
        <title>Complete and Assembled Genome Sequence of Bifidobacterium kashiwanohense PV20-2, Isolated from the Feces of an Anemic Kenyan Infant.</title>
        <authorList>
            <person name="Vazquez-Gutierrez P."/>
            <person name="Lacroix C."/>
            <person name="Chassard C."/>
            <person name="Klumpp J."/>
            <person name="Jans C."/>
            <person name="Stevens M.J."/>
        </authorList>
    </citation>
    <scope>NUCLEOTIDE SEQUENCE [LARGE SCALE GENOMIC DNA]</scope>
    <source>
        <strain evidence="12 13">PV20-2</strain>
    </source>
</reference>
<dbReference type="KEGG" id="bka:AH68_06660"/>
<dbReference type="Gene3D" id="3.40.50.300">
    <property type="entry name" value="P-loop containing nucleotide triphosphate hydrolases"/>
    <property type="match status" value="1"/>
</dbReference>
<keyword evidence="7" id="KW-0029">Amino-acid transport</keyword>
<evidence type="ECO:0000256" key="1">
    <source>
        <dbReference type="ARBA" id="ARBA00005417"/>
    </source>
</evidence>
<dbReference type="GO" id="GO:0005524">
    <property type="term" value="F:ATP binding"/>
    <property type="evidence" value="ECO:0007669"/>
    <property type="project" value="UniProtKB-KW"/>
</dbReference>
<evidence type="ECO:0000313" key="12">
    <source>
        <dbReference type="EMBL" id="AIZ14771.1"/>
    </source>
</evidence>
<comment type="similarity">
    <text evidence="1">Belongs to the ABC transporter superfamily.</text>
</comment>
<dbReference type="InterPro" id="IPR017871">
    <property type="entry name" value="ABC_transporter-like_CS"/>
</dbReference>
<dbReference type="SUPFAM" id="SSF52540">
    <property type="entry name" value="P-loop containing nucleoside triphosphate hydrolases"/>
    <property type="match status" value="1"/>
</dbReference>
<dbReference type="PROSITE" id="PS00211">
    <property type="entry name" value="ABC_TRANSPORTER_1"/>
    <property type="match status" value="1"/>
</dbReference>
<evidence type="ECO:0000256" key="6">
    <source>
        <dbReference type="ARBA" id="ARBA00022967"/>
    </source>
</evidence>
<evidence type="ECO:0000256" key="4">
    <source>
        <dbReference type="ARBA" id="ARBA00022741"/>
    </source>
</evidence>
<evidence type="ECO:0000259" key="11">
    <source>
        <dbReference type="PROSITE" id="PS50893"/>
    </source>
</evidence>
<dbReference type="InterPro" id="IPR018449">
    <property type="entry name" value="NIL_domain"/>
</dbReference>
<keyword evidence="8" id="KW-0472">Membrane</keyword>
<evidence type="ECO:0000256" key="7">
    <source>
        <dbReference type="ARBA" id="ARBA00022970"/>
    </source>
</evidence>
<name>A0A0A7I462_9BIFI</name>
<keyword evidence="6" id="KW-1278">Translocase</keyword>
<comment type="subunit">
    <text evidence="10">Homodimer. Forms a membrane-associated complex with FtsX.</text>
</comment>
<dbReference type="PROSITE" id="PS50893">
    <property type="entry name" value="ABC_TRANSPORTER_2"/>
    <property type="match status" value="1"/>
</dbReference>
<organism evidence="12 13">
    <name type="scientific">Bifidobacterium catenulatum PV20-2</name>
    <dbReference type="NCBI Taxonomy" id="1447716"/>
    <lineage>
        <taxon>Bacteria</taxon>
        <taxon>Bacillati</taxon>
        <taxon>Actinomycetota</taxon>
        <taxon>Actinomycetes</taxon>
        <taxon>Bifidobacteriales</taxon>
        <taxon>Bifidobacteriaceae</taxon>
        <taxon>Bifidobacterium</taxon>
    </lineage>
</organism>
<dbReference type="STRING" id="1447716.AH68_06660"/>
<dbReference type="SMART" id="SM00382">
    <property type="entry name" value="AAA"/>
    <property type="match status" value="1"/>
</dbReference>
<dbReference type="PANTHER" id="PTHR43166">
    <property type="entry name" value="AMINO ACID IMPORT ATP-BINDING PROTEIN"/>
    <property type="match status" value="1"/>
</dbReference>
<dbReference type="InterPro" id="IPR027417">
    <property type="entry name" value="P-loop_NTPase"/>
</dbReference>
<dbReference type="Pfam" id="PF09383">
    <property type="entry name" value="NIL"/>
    <property type="match status" value="1"/>
</dbReference>
<dbReference type="Pfam" id="PF00005">
    <property type="entry name" value="ABC_tran"/>
    <property type="match status" value="1"/>
</dbReference>
<evidence type="ECO:0000256" key="3">
    <source>
        <dbReference type="ARBA" id="ARBA00022475"/>
    </source>
</evidence>
<keyword evidence="2" id="KW-0813">Transport</keyword>
<accession>A0A0A7I462</accession>
<dbReference type="GO" id="GO:0005886">
    <property type="term" value="C:plasma membrane"/>
    <property type="evidence" value="ECO:0007669"/>
    <property type="project" value="UniProtKB-ARBA"/>
</dbReference>
<keyword evidence="5 12" id="KW-0067">ATP-binding</keyword>
<dbReference type="InterPro" id="IPR045865">
    <property type="entry name" value="ACT-like_dom_sf"/>
</dbReference>
<dbReference type="Proteomes" id="UP000030625">
    <property type="component" value="Chromosome"/>
</dbReference>
<evidence type="ECO:0000256" key="8">
    <source>
        <dbReference type="ARBA" id="ARBA00023136"/>
    </source>
</evidence>
<evidence type="ECO:0000256" key="5">
    <source>
        <dbReference type="ARBA" id="ARBA00022840"/>
    </source>
</evidence>
<sequence>MTEHTPIITFDHVVKEFRQRGSGTDGGKRGTTVARAVDDVSLTINEGDIFGIIGYSGAGKSTLVRLINALEKPTSGTVTVLGTEVSSLSESKLRPIRQKIGMIFQQFNLFSTKTVAQNIAYPLQLDHWRKDYQDKRVTQLLDFVGLSDHANKYPSQLSGGQKQRVGIARALATNPKILLADEATSALDPETTTEVLSLLKRVNEEMGITIVLITHQMNVVQQIANRVAVMSSGKVVESGSVYDVFAAPRQPVTKRFISTAISGIPEESRINTMHEENSGHIVTVLIRQHDVEEREDGTVIAASGQNISQLIAKHSVRSSLLYGGIDTVNGVAIGAITYEFGGDNVKSFLNELAQNSDIVDFGTAAQPTPYEQALIKTGQEQA</sequence>
<evidence type="ECO:0000256" key="9">
    <source>
        <dbReference type="ARBA" id="ARBA00054718"/>
    </source>
</evidence>
<dbReference type="GO" id="GO:0006865">
    <property type="term" value="P:amino acid transport"/>
    <property type="evidence" value="ECO:0007669"/>
    <property type="project" value="UniProtKB-KW"/>
</dbReference>
<proteinExistence type="inferred from homology"/>
<dbReference type="InterPro" id="IPR050086">
    <property type="entry name" value="MetN_ABC_transporter-like"/>
</dbReference>
<evidence type="ECO:0000313" key="13">
    <source>
        <dbReference type="Proteomes" id="UP000030625"/>
    </source>
</evidence>
<dbReference type="RefSeq" id="WP_039198665.1">
    <property type="nucleotide sequence ID" value="NZ_CP007456.1"/>
</dbReference>
<keyword evidence="3" id="KW-1003">Cell membrane</keyword>
<dbReference type="FunFam" id="3.40.50.300:FF:000056">
    <property type="entry name" value="Cell division ATP-binding protein FtsE"/>
    <property type="match status" value="1"/>
</dbReference>
<dbReference type="PANTHER" id="PTHR43166:SF30">
    <property type="entry name" value="METHIONINE IMPORT ATP-BINDING PROTEIN METN"/>
    <property type="match status" value="1"/>
</dbReference>
<dbReference type="InterPro" id="IPR041701">
    <property type="entry name" value="MetN_ABC"/>
</dbReference>
<evidence type="ECO:0000256" key="10">
    <source>
        <dbReference type="ARBA" id="ARBA00063837"/>
    </source>
</evidence>
<protein>
    <submittedName>
        <fullName evidence="12">Methionine ABC transporter ATP-binding protein</fullName>
    </submittedName>
</protein>
<dbReference type="GO" id="GO:0016887">
    <property type="term" value="F:ATP hydrolysis activity"/>
    <property type="evidence" value="ECO:0007669"/>
    <property type="project" value="InterPro"/>
</dbReference>
<dbReference type="OrthoDB" id="4283894at2"/>
<dbReference type="AlphaFoldDB" id="A0A0A7I462"/>
<dbReference type="SUPFAM" id="SSF55021">
    <property type="entry name" value="ACT-like"/>
    <property type="match status" value="1"/>
</dbReference>
<dbReference type="EMBL" id="CP007456">
    <property type="protein sequence ID" value="AIZ14771.1"/>
    <property type="molecule type" value="Genomic_DNA"/>
</dbReference>
<dbReference type="InterPro" id="IPR003439">
    <property type="entry name" value="ABC_transporter-like_ATP-bd"/>
</dbReference>